<accession>A0ABM5P1T0</accession>
<dbReference type="RefSeq" id="WP_024071413.1">
    <property type="nucleotide sequence ID" value="NC_023062.1"/>
</dbReference>
<protein>
    <submittedName>
        <fullName evidence="1">Uncharacterized protein</fullName>
    </submittedName>
</protein>
<dbReference type="EMBL" id="CP006935">
    <property type="protein sequence ID" value="AHC40399.1"/>
    <property type="molecule type" value="Genomic_DNA"/>
</dbReference>
<gene>
    <name evidence="1" type="ORF">OVS_03230</name>
</gene>
<keyword evidence="2" id="KW-1185">Reference proteome</keyword>
<name>A0ABM5P1T0_9MOLU</name>
<evidence type="ECO:0000313" key="1">
    <source>
        <dbReference type="EMBL" id="AHC40399.1"/>
    </source>
</evidence>
<sequence length="117" mass="13575">MRWGNQALLKDDILFSPCQDRKYYFMKHHGNSTYKLEDGTAIRTTPIFRDTKKYEHLKHINLHWAKHTGGNVTLSTIAVCSCSLNGFSDKLILTCHDYLRGGETIRGIYGENNYEYK</sequence>
<evidence type="ECO:0000313" key="2">
    <source>
        <dbReference type="Proteomes" id="UP000018745"/>
    </source>
</evidence>
<reference evidence="1 2" key="1">
    <citation type="journal article" date="2014" name="Genome Announc.">
        <title>Complete Genome Sequence of Mycoplasma ovis Strain Michigan, a Hemoplasma of Sheep with Two Distinct 16S rRNA Genes.</title>
        <authorList>
            <person name="Deshuillers P.L."/>
            <person name="Santos A.P."/>
            <person name="do Nascimento N.C."/>
            <person name="Hampel J.A."/>
            <person name="Bergin I.L."/>
            <person name="Dyson M.C."/>
            <person name="Messick J.B."/>
        </authorList>
    </citation>
    <scope>NUCLEOTIDE SEQUENCE [LARGE SCALE GENOMIC DNA]</scope>
    <source>
        <strain evidence="1 2">Michigan</strain>
    </source>
</reference>
<proteinExistence type="predicted"/>
<organism evidence="1 2">
    <name type="scientific">Mycoplasma ovis str. Michigan</name>
    <dbReference type="NCBI Taxonomy" id="1415773"/>
    <lineage>
        <taxon>Bacteria</taxon>
        <taxon>Bacillati</taxon>
        <taxon>Mycoplasmatota</taxon>
        <taxon>Mollicutes</taxon>
        <taxon>Mycoplasmataceae</taxon>
        <taxon>Mycoplasma</taxon>
    </lineage>
</organism>
<dbReference type="Proteomes" id="UP000018745">
    <property type="component" value="Chromosome"/>
</dbReference>